<evidence type="ECO:0000313" key="14">
    <source>
        <dbReference type="EMBL" id="PCH12624.1"/>
    </source>
</evidence>
<keyword evidence="4" id="KW-1003">Cell membrane</keyword>
<keyword evidence="6" id="KW-0460">Magnesium</keyword>
<evidence type="ECO:0000256" key="7">
    <source>
        <dbReference type="ARBA" id="ARBA00022989"/>
    </source>
</evidence>
<protein>
    <submittedName>
        <fullName evidence="14">Magnesium transport protein CorA</fullName>
    </submittedName>
</protein>
<dbReference type="FunFam" id="1.20.58.340:FF:000004">
    <property type="entry name" value="Magnesium transport protein CorA"/>
    <property type="match status" value="1"/>
</dbReference>
<comment type="function">
    <text evidence="11">Mediates influx of magnesium ions. Alternates between open and closed states. Activated by low cytoplasmic Mg(2+) levels. Inactive when cytoplasmic Mg(2+) levels are high.</text>
</comment>
<dbReference type="CDD" id="cd12826">
    <property type="entry name" value="EcCorA_ZntB-like_u1"/>
    <property type="match status" value="1"/>
</dbReference>
<evidence type="ECO:0000256" key="2">
    <source>
        <dbReference type="ARBA" id="ARBA00009765"/>
    </source>
</evidence>
<dbReference type="GO" id="GO:0015095">
    <property type="term" value="F:magnesium ion transmembrane transporter activity"/>
    <property type="evidence" value="ECO:0007669"/>
    <property type="project" value="TreeGrafter"/>
</dbReference>
<dbReference type="GO" id="GO:0015087">
    <property type="term" value="F:cobalt ion transmembrane transporter activity"/>
    <property type="evidence" value="ECO:0007669"/>
    <property type="project" value="TreeGrafter"/>
</dbReference>
<evidence type="ECO:0000256" key="11">
    <source>
        <dbReference type="ARBA" id="ARBA00045497"/>
    </source>
</evidence>
<evidence type="ECO:0000256" key="5">
    <source>
        <dbReference type="ARBA" id="ARBA00022692"/>
    </source>
</evidence>
<keyword evidence="5 13" id="KW-0812">Transmembrane</keyword>
<feature type="transmembrane region" description="Helical" evidence="13">
    <location>
        <begin position="244"/>
        <end position="267"/>
    </location>
</feature>
<evidence type="ECO:0000256" key="3">
    <source>
        <dbReference type="ARBA" id="ARBA00022448"/>
    </source>
</evidence>
<dbReference type="RefSeq" id="WP_096633651.1">
    <property type="nucleotide sequence ID" value="NZ_NSGR01000008.1"/>
</dbReference>
<dbReference type="PANTHER" id="PTHR46494">
    <property type="entry name" value="CORA FAMILY METAL ION TRANSPORTER (EUROFUNG)"/>
    <property type="match status" value="1"/>
</dbReference>
<dbReference type="GO" id="GO:0050897">
    <property type="term" value="F:cobalt ion binding"/>
    <property type="evidence" value="ECO:0007669"/>
    <property type="project" value="TreeGrafter"/>
</dbReference>
<dbReference type="SUPFAM" id="SSF143865">
    <property type="entry name" value="CorA soluble domain-like"/>
    <property type="match status" value="1"/>
</dbReference>
<feature type="transmembrane region" description="Helical" evidence="13">
    <location>
        <begin position="279"/>
        <end position="299"/>
    </location>
</feature>
<keyword evidence="12" id="KW-0175">Coiled coil</keyword>
<dbReference type="InterPro" id="IPR045861">
    <property type="entry name" value="CorA_cytoplasmic_dom"/>
</dbReference>
<comment type="subcellular location">
    <subcellularLocation>
        <location evidence="1">Cell membrane</location>
        <topology evidence="1">Multi-pass membrane protein</topology>
    </subcellularLocation>
</comment>
<dbReference type="InterPro" id="IPR002523">
    <property type="entry name" value="MgTranspt_CorA/ZnTranspt_ZntB"/>
</dbReference>
<evidence type="ECO:0000256" key="1">
    <source>
        <dbReference type="ARBA" id="ARBA00004651"/>
    </source>
</evidence>
<dbReference type="EMBL" id="NSGR01000008">
    <property type="protein sequence ID" value="PCH12624.1"/>
    <property type="molecule type" value="Genomic_DNA"/>
</dbReference>
<dbReference type="Proteomes" id="UP000217465">
    <property type="component" value="Unassembled WGS sequence"/>
</dbReference>
<proteinExistence type="inferred from homology"/>
<sequence>MYYQILETLKPTTFEEAFSGKHPFVAVIKPEEWQGLQHDFHMGIDMEFNIFSANSTKAEVNMDSLTGTFKVPVRDDLIGKAMDFSFALDERGIIFIDRHEHVEQLLKKIQKTKRWRQPSLERFIYDFLEFIIKDDSELLETLERELDQIEENVLDGIEVSQDHQLNKMRKNLIKLNQHYLQLIDLAQEFSENENNFFKDENLRFFHLFASRVSRLQTTVQTLRETIIQIRDLAQSRLEMKQNKIMAILTIVTTSCMPLTILVGWYGMNFKYMPELASRWGYPTVILIAITILVSTMTFFKYKKWL</sequence>
<dbReference type="PANTHER" id="PTHR46494:SF1">
    <property type="entry name" value="CORA FAMILY METAL ION TRANSPORTER (EUROFUNG)"/>
    <property type="match status" value="1"/>
</dbReference>
<keyword evidence="7 13" id="KW-1133">Transmembrane helix</keyword>
<evidence type="ECO:0000256" key="6">
    <source>
        <dbReference type="ARBA" id="ARBA00022842"/>
    </source>
</evidence>
<evidence type="ECO:0000256" key="12">
    <source>
        <dbReference type="SAM" id="Coils"/>
    </source>
</evidence>
<comment type="similarity">
    <text evidence="2">Belongs to the CorA metal ion transporter (MIT) (TC 1.A.35) family.</text>
</comment>
<evidence type="ECO:0000256" key="13">
    <source>
        <dbReference type="SAM" id="Phobius"/>
    </source>
</evidence>
<name>A0A854WR87_9STRE</name>
<dbReference type="Gene3D" id="1.20.58.340">
    <property type="entry name" value="Magnesium transport protein CorA, transmembrane region"/>
    <property type="match status" value="2"/>
</dbReference>
<accession>A0A854WR87</accession>
<dbReference type="InterPro" id="IPR045863">
    <property type="entry name" value="CorA_TM1_TM2"/>
</dbReference>
<feature type="coiled-coil region" evidence="12">
    <location>
        <begin position="132"/>
        <end position="159"/>
    </location>
</feature>
<dbReference type="SUPFAM" id="SSF144083">
    <property type="entry name" value="Magnesium transport protein CorA, transmembrane region"/>
    <property type="match status" value="1"/>
</dbReference>
<comment type="catalytic activity">
    <reaction evidence="10">
        <text>Mg(2+)(in) = Mg(2+)(out)</text>
        <dbReference type="Rhea" id="RHEA:29827"/>
        <dbReference type="ChEBI" id="CHEBI:18420"/>
    </reaction>
</comment>
<evidence type="ECO:0000313" key="15">
    <source>
        <dbReference type="Proteomes" id="UP000217465"/>
    </source>
</evidence>
<evidence type="ECO:0000256" key="9">
    <source>
        <dbReference type="ARBA" id="ARBA00023136"/>
    </source>
</evidence>
<reference evidence="14 15" key="1">
    <citation type="submission" date="2016-06" db="EMBL/GenBank/DDBJ databases">
        <authorList>
            <person name="Haines A.N."/>
            <person name="Council K.R."/>
        </authorList>
    </citation>
    <scope>NUCLEOTIDE SEQUENCE [LARGE SCALE GENOMIC DNA]</scope>
    <source>
        <strain evidence="14 15">SP158-29</strain>
    </source>
</reference>
<dbReference type="GO" id="GO:0005886">
    <property type="term" value="C:plasma membrane"/>
    <property type="evidence" value="ECO:0007669"/>
    <property type="project" value="UniProtKB-SubCell"/>
</dbReference>
<comment type="caution">
    <text evidence="14">The sequence shown here is derived from an EMBL/GenBank/DDBJ whole genome shotgun (WGS) entry which is preliminary data.</text>
</comment>
<organism evidence="14 15">
    <name type="scientific">Streptococcus parauberis</name>
    <dbReference type="NCBI Taxonomy" id="1348"/>
    <lineage>
        <taxon>Bacteria</taxon>
        <taxon>Bacillati</taxon>
        <taxon>Bacillota</taxon>
        <taxon>Bacilli</taxon>
        <taxon>Lactobacillales</taxon>
        <taxon>Streptococcaceae</taxon>
        <taxon>Streptococcus</taxon>
    </lineage>
</organism>
<keyword evidence="3" id="KW-0813">Transport</keyword>
<keyword evidence="8" id="KW-0406">Ion transport</keyword>
<evidence type="ECO:0000256" key="4">
    <source>
        <dbReference type="ARBA" id="ARBA00022475"/>
    </source>
</evidence>
<evidence type="ECO:0000256" key="8">
    <source>
        <dbReference type="ARBA" id="ARBA00023065"/>
    </source>
</evidence>
<gene>
    <name evidence="14" type="primary">corA_2</name>
    <name evidence="14" type="ORF">A9Y57_01343</name>
</gene>
<evidence type="ECO:0000256" key="10">
    <source>
        <dbReference type="ARBA" id="ARBA00034269"/>
    </source>
</evidence>
<keyword evidence="9 13" id="KW-0472">Membrane</keyword>
<dbReference type="AlphaFoldDB" id="A0A854WR87"/>
<dbReference type="GO" id="GO:0000287">
    <property type="term" value="F:magnesium ion binding"/>
    <property type="evidence" value="ECO:0007669"/>
    <property type="project" value="TreeGrafter"/>
</dbReference>
<dbReference type="Pfam" id="PF01544">
    <property type="entry name" value="CorA"/>
    <property type="match status" value="1"/>
</dbReference>